<gene>
    <name evidence="9" type="ORF">MCOR_3785</name>
</gene>
<evidence type="ECO:0000256" key="1">
    <source>
        <dbReference type="ARBA" id="ARBA00001968"/>
    </source>
</evidence>
<dbReference type="GO" id="GO:0046872">
    <property type="term" value="F:metal ion binding"/>
    <property type="evidence" value="ECO:0007669"/>
    <property type="project" value="UniProtKB-KW"/>
</dbReference>
<dbReference type="GO" id="GO:0005634">
    <property type="term" value="C:nucleus"/>
    <property type="evidence" value="ECO:0007669"/>
    <property type="project" value="UniProtKB-SubCell"/>
</dbReference>
<evidence type="ECO:0000259" key="8">
    <source>
        <dbReference type="Pfam" id="PF13359"/>
    </source>
</evidence>
<proteinExistence type="inferred from homology"/>
<dbReference type="GO" id="GO:0004518">
    <property type="term" value="F:nuclease activity"/>
    <property type="evidence" value="ECO:0007669"/>
    <property type="project" value="UniProtKB-KW"/>
</dbReference>
<dbReference type="InterPro" id="IPR027806">
    <property type="entry name" value="HARBI1_dom"/>
</dbReference>
<evidence type="ECO:0000256" key="2">
    <source>
        <dbReference type="ARBA" id="ARBA00004123"/>
    </source>
</evidence>
<dbReference type="Pfam" id="PF13359">
    <property type="entry name" value="DDE_Tnp_4"/>
    <property type="match status" value="1"/>
</dbReference>
<dbReference type="AlphaFoldDB" id="A0A6J8A4H1"/>
<keyword evidence="4" id="KW-0540">Nuclease</keyword>
<dbReference type="PANTHER" id="PTHR22930">
    <property type="match status" value="1"/>
</dbReference>
<dbReference type="EMBL" id="CACVKT020000696">
    <property type="protein sequence ID" value="CAC5361809.1"/>
    <property type="molecule type" value="Genomic_DNA"/>
</dbReference>
<evidence type="ECO:0000256" key="5">
    <source>
        <dbReference type="ARBA" id="ARBA00022723"/>
    </source>
</evidence>
<evidence type="ECO:0000256" key="3">
    <source>
        <dbReference type="ARBA" id="ARBA00006958"/>
    </source>
</evidence>
<evidence type="ECO:0000313" key="9">
    <source>
        <dbReference type="EMBL" id="CAC5361809.1"/>
    </source>
</evidence>
<feature type="domain" description="DDE Tnp4" evidence="8">
    <location>
        <begin position="2"/>
        <end position="117"/>
    </location>
</feature>
<evidence type="ECO:0000256" key="7">
    <source>
        <dbReference type="ARBA" id="ARBA00023242"/>
    </source>
</evidence>
<organism evidence="9 10">
    <name type="scientific">Mytilus coruscus</name>
    <name type="common">Sea mussel</name>
    <dbReference type="NCBI Taxonomy" id="42192"/>
    <lineage>
        <taxon>Eukaryota</taxon>
        <taxon>Metazoa</taxon>
        <taxon>Spiralia</taxon>
        <taxon>Lophotrochozoa</taxon>
        <taxon>Mollusca</taxon>
        <taxon>Bivalvia</taxon>
        <taxon>Autobranchia</taxon>
        <taxon>Pteriomorphia</taxon>
        <taxon>Mytilida</taxon>
        <taxon>Mytiloidea</taxon>
        <taxon>Mytilidae</taxon>
        <taxon>Mytilinae</taxon>
        <taxon>Mytilus</taxon>
    </lineage>
</organism>
<accession>A0A6J8A4H1</accession>
<keyword evidence="10" id="KW-1185">Reference proteome</keyword>
<evidence type="ECO:0000313" key="10">
    <source>
        <dbReference type="Proteomes" id="UP000507470"/>
    </source>
</evidence>
<reference evidence="9 10" key="1">
    <citation type="submission" date="2020-06" db="EMBL/GenBank/DDBJ databases">
        <authorList>
            <person name="Li R."/>
            <person name="Bekaert M."/>
        </authorList>
    </citation>
    <scope>NUCLEOTIDE SEQUENCE [LARGE SCALE GENOMIC DNA]</scope>
    <source>
        <strain evidence="10">wild</strain>
    </source>
</reference>
<keyword evidence="5" id="KW-0479">Metal-binding</keyword>
<sequence length="167" mass="19410">MEIIDISVGWPGRVHDAKVLRNSTVWEDGDRISGYGRFHLIGDGAYPLKIWLLTPFRDNGHLTAEQKKFNKSLSSKRQVIERSFGLLKGRFRRLKHINMIDIKEICNVVCTAVVFHNTCISNGENLEEFMEEDDDLMPPIYPLFEQQEQNAEGALKRFNMANRLRFR</sequence>
<comment type="similarity">
    <text evidence="3">Belongs to the HARBI1 family.</text>
</comment>
<dbReference type="InterPro" id="IPR045249">
    <property type="entry name" value="HARBI1-like"/>
</dbReference>
<keyword evidence="7" id="KW-0539">Nucleus</keyword>
<dbReference type="GO" id="GO:0016787">
    <property type="term" value="F:hydrolase activity"/>
    <property type="evidence" value="ECO:0007669"/>
    <property type="project" value="UniProtKB-KW"/>
</dbReference>
<evidence type="ECO:0000256" key="6">
    <source>
        <dbReference type="ARBA" id="ARBA00022801"/>
    </source>
</evidence>
<dbReference type="Proteomes" id="UP000507470">
    <property type="component" value="Unassembled WGS sequence"/>
</dbReference>
<protein>
    <recommendedName>
        <fullName evidence="8">DDE Tnp4 domain-containing protein</fullName>
    </recommendedName>
</protein>
<dbReference type="PANTHER" id="PTHR22930:SF85">
    <property type="entry name" value="GH03217P-RELATED"/>
    <property type="match status" value="1"/>
</dbReference>
<dbReference type="OrthoDB" id="6147640at2759"/>
<keyword evidence="6" id="KW-0378">Hydrolase</keyword>
<comment type="subcellular location">
    <subcellularLocation>
        <location evidence="2">Nucleus</location>
    </subcellularLocation>
</comment>
<comment type="cofactor">
    <cofactor evidence="1">
        <name>a divalent metal cation</name>
        <dbReference type="ChEBI" id="CHEBI:60240"/>
    </cofactor>
</comment>
<name>A0A6J8A4H1_MYTCO</name>
<evidence type="ECO:0000256" key="4">
    <source>
        <dbReference type="ARBA" id="ARBA00022722"/>
    </source>
</evidence>